<dbReference type="AlphaFoldDB" id="A0A1I0W1J1"/>
<dbReference type="Pfam" id="PF13280">
    <property type="entry name" value="WYL"/>
    <property type="match status" value="1"/>
</dbReference>
<dbReference type="InterPro" id="IPR057727">
    <property type="entry name" value="WCX_dom"/>
</dbReference>
<protein>
    <submittedName>
        <fullName evidence="3">Predicted DNA-binding transcriptional regulator YafY, contains an HTH and WYL domains</fullName>
    </submittedName>
</protein>
<sequence length="323" mass="37992">MKPTLRIVHLFCRLLQRERLNRENVIEEYKINSRTFDRDISDIRNVLSELHARDELIYDRNDKCYYLSRGGLQDFTGMDVMAILKVLLGSRALCHDEMMGMVDAIRSLLPYEDRKALYYAIEDELKNYIEPMHGKAILELQWRINKSIINKQKIRTIYTKADGKRIERDVLPVNIVFAEFYFYLVAFRDESEYEYPAFFRLDRIESIKVLGKVGENPLYTNFRYSDMRPAVQFMYAGELLEIKLRCKKSALEAVVDRVPKYEIIQETDESVFLKVTAFGEGFIRWAAMQGEAVEILAPQELRERMGQWFAKAAEIYMHAVGDI</sequence>
<reference evidence="3 4" key="1">
    <citation type="submission" date="2016-10" db="EMBL/GenBank/DDBJ databases">
        <authorList>
            <person name="de Groot N.N."/>
        </authorList>
    </citation>
    <scope>NUCLEOTIDE SEQUENCE [LARGE SCALE GENOMIC DNA]</scope>
    <source>
        <strain evidence="3 4">L14</strain>
    </source>
</reference>
<evidence type="ECO:0000313" key="3">
    <source>
        <dbReference type="EMBL" id="SFA82471.1"/>
    </source>
</evidence>
<organism evidence="3 4">
    <name type="scientific">Selenomonas ruminantium</name>
    <dbReference type="NCBI Taxonomy" id="971"/>
    <lineage>
        <taxon>Bacteria</taxon>
        <taxon>Bacillati</taxon>
        <taxon>Bacillota</taxon>
        <taxon>Negativicutes</taxon>
        <taxon>Selenomonadales</taxon>
        <taxon>Selenomonadaceae</taxon>
        <taxon>Selenomonas</taxon>
    </lineage>
</organism>
<dbReference type="InterPro" id="IPR026881">
    <property type="entry name" value="WYL_dom"/>
</dbReference>
<gene>
    <name evidence="3" type="ORF">SAMN05216587_10244</name>
</gene>
<proteinExistence type="predicted"/>
<dbReference type="GO" id="GO:0003677">
    <property type="term" value="F:DNA binding"/>
    <property type="evidence" value="ECO:0007669"/>
    <property type="project" value="UniProtKB-KW"/>
</dbReference>
<dbReference type="PANTHER" id="PTHR34580">
    <property type="match status" value="1"/>
</dbReference>
<name>A0A1I0W1J1_SELRU</name>
<dbReference type="Proteomes" id="UP000183843">
    <property type="component" value="Unassembled WGS sequence"/>
</dbReference>
<dbReference type="RefSeq" id="WP_074813271.1">
    <property type="nucleotide sequence ID" value="NZ_FOJX01000002.1"/>
</dbReference>
<evidence type="ECO:0000259" key="1">
    <source>
        <dbReference type="Pfam" id="PF13280"/>
    </source>
</evidence>
<dbReference type="EMBL" id="FOJX01000002">
    <property type="protein sequence ID" value="SFA82471.1"/>
    <property type="molecule type" value="Genomic_DNA"/>
</dbReference>
<accession>A0A1I0W1J1</accession>
<keyword evidence="3" id="KW-0238">DNA-binding</keyword>
<feature type="domain" description="WYL" evidence="1">
    <location>
        <begin position="144"/>
        <end position="209"/>
    </location>
</feature>
<dbReference type="PROSITE" id="PS52050">
    <property type="entry name" value="WYL"/>
    <property type="match status" value="1"/>
</dbReference>
<feature type="domain" description="WCX" evidence="2">
    <location>
        <begin position="240"/>
        <end position="312"/>
    </location>
</feature>
<evidence type="ECO:0000313" key="4">
    <source>
        <dbReference type="Proteomes" id="UP000183843"/>
    </source>
</evidence>
<dbReference type="PANTHER" id="PTHR34580:SF1">
    <property type="entry name" value="PROTEIN PAFC"/>
    <property type="match status" value="1"/>
</dbReference>
<evidence type="ECO:0000259" key="2">
    <source>
        <dbReference type="Pfam" id="PF25583"/>
    </source>
</evidence>
<dbReference type="Pfam" id="PF25583">
    <property type="entry name" value="WCX"/>
    <property type="match status" value="1"/>
</dbReference>
<dbReference type="InterPro" id="IPR051534">
    <property type="entry name" value="CBASS_pafABC_assoc_protein"/>
</dbReference>